<evidence type="ECO:0000259" key="3">
    <source>
        <dbReference type="PROSITE" id="PS51857"/>
    </source>
</evidence>
<dbReference type="EMBL" id="BEXT01000001">
    <property type="protein sequence ID" value="GBC60743.1"/>
    <property type="molecule type" value="Genomic_DNA"/>
</dbReference>
<organism evidence="4 5">
    <name type="scientific">Desulfonema ishimotonii</name>
    <dbReference type="NCBI Taxonomy" id="45657"/>
    <lineage>
        <taxon>Bacteria</taxon>
        <taxon>Pseudomonadati</taxon>
        <taxon>Thermodesulfobacteriota</taxon>
        <taxon>Desulfobacteria</taxon>
        <taxon>Desulfobacterales</taxon>
        <taxon>Desulfococcaceae</taxon>
        <taxon>Desulfonema</taxon>
    </lineage>
</organism>
<dbReference type="CDD" id="cd04458">
    <property type="entry name" value="CSP_CDS"/>
    <property type="match status" value="1"/>
</dbReference>
<dbReference type="InterPro" id="IPR051373">
    <property type="entry name" value="Lin-28_RNA-binding"/>
</dbReference>
<dbReference type="InterPro" id="IPR012156">
    <property type="entry name" value="Cold_shock_CspA"/>
</dbReference>
<dbReference type="SUPFAM" id="SSF50249">
    <property type="entry name" value="Nucleic acid-binding proteins"/>
    <property type="match status" value="1"/>
</dbReference>
<accession>A0A401FUW7</accession>
<dbReference type="PROSITE" id="PS51857">
    <property type="entry name" value="CSD_2"/>
    <property type="match status" value="1"/>
</dbReference>
<reference evidence="5" key="2">
    <citation type="submission" date="2019-01" db="EMBL/GenBank/DDBJ databases">
        <title>Genome sequence of Desulfonema ishimotonii strain Tokyo 01.</title>
        <authorList>
            <person name="Fukui M."/>
        </authorList>
    </citation>
    <scope>NUCLEOTIDE SEQUENCE [LARGE SCALE GENOMIC DNA]</scope>
    <source>
        <strain evidence="5">Tokyo 01</strain>
    </source>
</reference>
<proteinExistence type="predicted"/>
<dbReference type="GO" id="GO:0005829">
    <property type="term" value="C:cytosol"/>
    <property type="evidence" value="ECO:0007669"/>
    <property type="project" value="UniProtKB-ARBA"/>
</dbReference>
<keyword evidence="2" id="KW-0963">Cytoplasm</keyword>
<dbReference type="InterPro" id="IPR011129">
    <property type="entry name" value="CSD"/>
</dbReference>
<evidence type="ECO:0000313" key="4">
    <source>
        <dbReference type="EMBL" id="GBC60743.1"/>
    </source>
</evidence>
<dbReference type="AlphaFoldDB" id="A0A401FUW7"/>
<keyword evidence="5" id="KW-1185">Reference proteome</keyword>
<evidence type="ECO:0000256" key="2">
    <source>
        <dbReference type="ARBA" id="ARBA00022490"/>
    </source>
</evidence>
<dbReference type="GO" id="GO:0003729">
    <property type="term" value="F:mRNA binding"/>
    <property type="evidence" value="ECO:0007669"/>
    <property type="project" value="TreeGrafter"/>
</dbReference>
<protein>
    <submittedName>
        <fullName evidence="4">Cold-shock protein</fullName>
    </submittedName>
</protein>
<dbReference type="PANTHER" id="PTHR46109">
    <property type="entry name" value="PROTEIN LIN-28"/>
    <property type="match status" value="1"/>
</dbReference>
<dbReference type="Pfam" id="PF00313">
    <property type="entry name" value="CSD"/>
    <property type="match status" value="1"/>
</dbReference>
<dbReference type="InterPro" id="IPR012340">
    <property type="entry name" value="NA-bd_OB-fold"/>
</dbReference>
<comment type="subcellular location">
    <subcellularLocation>
        <location evidence="1">Cytoplasm</location>
    </subcellularLocation>
</comment>
<evidence type="ECO:0000313" key="5">
    <source>
        <dbReference type="Proteomes" id="UP000288096"/>
    </source>
</evidence>
<dbReference type="GO" id="GO:0031054">
    <property type="term" value="P:pre-miRNA processing"/>
    <property type="evidence" value="ECO:0007669"/>
    <property type="project" value="TreeGrafter"/>
</dbReference>
<comment type="caution">
    <text evidence="4">The sequence shown here is derived from an EMBL/GenBank/DDBJ whole genome shotgun (WGS) entry which is preliminary data.</text>
</comment>
<dbReference type="PANTHER" id="PTHR46109:SF1">
    <property type="entry name" value="PROTEIN LIN-28 HOMOLOG"/>
    <property type="match status" value="1"/>
</dbReference>
<sequence>MMIGRVKWFNKDKGYGFIETETYQHVFVHYTCIENGCGIQGLQENEQVMIDEIRRSVQGLQATQVRRVKMRA</sequence>
<evidence type="ECO:0000256" key="1">
    <source>
        <dbReference type="ARBA" id="ARBA00004496"/>
    </source>
</evidence>
<dbReference type="PIRSF" id="PIRSF002599">
    <property type="entry name" value="Cold_shock_A"/>
    <property type="match status" value="1"/>
</dbReference>
<name>A0A401FUW7_9BACT</name>
<dbReference type="Gene3D" id="2.40.50.140">
    <property type="entry name" value="Nucleic acid-binding proteins"/>
    <property type="match status" value="1"/>
</dbReference>
<gene>
    <name evidence="4" type="ORF">DENIS_1702</name>
</gene>
<dbReference type="SMART" id="SM00357">
    <property type="entry name" value="CSP"/>
    <property type="match status" value="1"/>
</dbReference>
<dbReference type="InterPro" id="IPR002059">
    <property type="entry name" value="CSP_DNA-bd"/>
</dbReference>
<reference evidence="5" key="1">
    <citation type="submission" date="2017-11" db="EMBL/GenBank/DDBJ databases">
        <authorList>
            <person name="Watanabe M."/>
            <person name="Kojima H."/>
        </authorList>
    </citation>
    <scope>NUCLEOTIDE SEQUENCE [LARGE SCALE GENOMIC DNA]</scope>
    <source>
        <strain evidence="5">Tokyo 01</strain>
    </source>
</reference>
<dbReference type="PRINTS" id="PR00050">
    <property type="entry name" value="COLDSHOCK"/>
</dbReference>
<dbReference type="Proteomes" id="UP000288096">
    <property type="component" value="Unassembled WGS sequence"/>
</dbReference>
<feature type="domain" description="CSD" evidence="3">
    <location>
        <begin position="1"/>
        <end position="67"/>
    </location>
</feature>